<evidence type="ECO:0000313" key="4">
    <source>
        <dbReference type="Proteomes" id="UP000824151"/>
    </source>
</evidence>
<dbReference type="PANTHER" id="PTHR21237:SF23">
    <property type="entry name" value="GRPE PROTEIN HOMOLOG, MITOCHONDRIAL"/>
    <property type="match status" value="1"/>
</dbReference>
<dbReference type="GO" id="GO:0000774">
    <property type="term" value="F:adenyl-nucleotide exchange factor activity"/>
    <property type="evidence" value="ECO:0007669"/>
    <property type="project" value="InterPro"/>
</dbReference>
<dbReference type="PANTHER" id="PTHR21237">
    <property type="entry name" value="GRPE PROTEIN"/>
    <property type="match status" value="1"/>
</dbReference>
<dbReference type="SUPFAM" id="SSF51064">
    <property type="entry name" value="Head domain of nucleotide exchange factor GrpE"/>
    <property type="match status" value="1"/>
</dbReference>
<feature type="non-terminal residue" evidence="3">
    <location>
        <position position="1"/>
    </location>
</feature>
<reference evidence="3" key="2">
    <citation type="submission" date="2021-04" db="EMBL/GenBank/DDBJ databases">
        <authorList>
            <person name="Gilroy R."/>
        </authorList>
    </citation>
    <scope>NUCLEOTIDE SEQUENCE</scope>
    <source>
        <strain evidence="3">ChiHejej3B27-3195</strain>
    </source>
</reference>
<dbReference type="EMBL" id="DXGD01000344">
    <property type="protein sequence ID" value="HIX00327.1"/>
    <property type="molecule type" value="Genomic_DNA"/>
</dbReference>
<dbReference type="GO" id="GO:0006457">
    <property type="term" value="P:protein folding"/>
    <property type="evidence" value="ECO:0007669"/>
    <property type="project" value="InterPro"/>
</dbReference>
<reference evidence="3" key="1">
    <citation type="journal article" date="2021" name="PeerJ">
        <title>Extensive microbial diversity within the chicken gut microbiome revealed by metagenomics and culture.</title>
        <authorList>
            <person name="Gilroy R."/>
            <person name="Ravi A."/>
            <person name="Getino M."/>
            <person name="Pursley I."/>
            <person name="Horton D.L."/>
            <person name="Alikhan N.F."/>
            <person name="Baker D."/>
            <person name="Gharbi K."/>
            <person name="Hall N."/>
            <person name="Watson M."/>
            <person name="Adriaenssens E.M."/>
            <person name="Foster-Nyarko E."/>
            <person name="Jarju S."/>
            <person name="Secka A."/>
            <person name="Antonio M."/>
            <person name="Oren A."/>
            <person name="Chaudhuri R.R."/>
            <person name="La Ragione R."/>
            <person name="Hildebrand F."/>
            <person name="Pallen M.J."/>
        </authorList>
    </citation>
    <scope>NUCLEOTIDE SEQUENCE</scope>
    <source>
        <strain evidence="3">ChiHejej3B27-3195</strain>
    </source>
</reference>
<dbReference type="InterPro" id="IPR000740">
    <property type="entry name" value="GrpE"/>
</dbReference>
<proteinExistence type="predicted"/>
<accession>A0A9D2A8X8</accession>
<dbReference type="Pfam" id="PF01025">
    <property type="entry name" value="GrpE"/>
    <property type="match status" value="1"/>
</dbReference>
<dbReference type="Proteomes" id="UP000824151">
    <property type="component" value="Unassembled WGS sequence"/>
</dbReference>
<comment type="caution">
    <text evidence="3">The sequence shown here is derived from an EMBL/GenBank/DDBJ whole genome shotgun (WGS) entry which is preliminary data.</text>
</comment>
<keyword evidence="1 2" id="KW-0143">Chaperone</keyword>
<dbReference type="InterPro" id="IPR009012">
    <property type="entry name" value="GrpE_head"/>
</dbReference>
<organism evidence="3 4">
    <name type="scientific">Candidatus Nesterenkonia stercoripullorum</name>
    <dbReference type="NCBI Taxonomy" id="2838701"/>
    <lineage>
        <taxon>Bacteria</taxon>
        <taxon>Bacillati</taxon>
        <taxon>Actinomycetota</taxon>
        <taxon>Actinomycetes</taxon>
        <taxon>Micrococcales</taxon>
        <taxon>Micrococcaceae</taxon>
        <taxon>Nesterenkonia</taxon>
    </lineage>
</organism>
<dbReference type="GO" id="GO:0051087">
    <property type="term" value="F:protein-folding chaperone binding"/>
    <property type="evidence" value="ECO:0007669"/>
    <property type="project" value="InterPro"/>
</dbReference>
<dbReference type="Gene3D" id="2.30.22.10">
    <property type="entry name" value="Head domain of nucleotide exchange factor GrpE"/>
    <property type="match status" value="1"/>
</dbReference>
<name>A0A9D2A8X8_9MICC</name>
<gene>
    <name evidence="3" type="primary">grpE</name>
    <name evidence="3" type="ORF">H9871_09305</name>
</gene>
<dbReference type="GO" id="GO:0051082">
    <property type="term" value="F:unfolded protein binding"/>
    <property type="evidence" value="ECO:0007669"/>
    <property type="project" value="TreeGrafter"/>
</dbReference>
<evidence type="ECO:0000256" key="1">
    <source>
        <dbReference type="ARBA" id="ARBA00023186"/>
    </source>
</evidence>
<protein>
    <recommendedName>
        <fullName evidence="2">Protein GrpE</fullName>
    </recommendedName>
</protein>
<evidence type="ECO:0000313" key="3">
    <source>
        <dbReference type="EMBL" id="HIX00327.1"/>
    </source>
</evidence>
<dbReference type="GO" id="GO:0042803">
    <property type="term" value="F:protein homodimerization activity"/>
    <property type="evidence" value="ECO:0007669"/>
    <property type="project" value="InterPro"/>
</dbReference>
<comment type="function">
    <text evidence="2">Participates actively in the response to hyperosmotic and heat shock by preventing the aggregation of stress-denatured proteins, in association with DnaK and GrpE. It is the nucleotide exchange factor for DnaK and may function as a thermosensor. Unfolded proteins bind initially to DnaJ; upon interaction with the DnaJ-bound protein, DnaK hydrolyzes its bound ATP, resulting in the formation of a stable complex. GrpE releases ADP from DnaK; ATP binding to DnaK triggers the release of the substrate protein, thus completing the reaction cycle. Several rounds of ATP-dependent interactions between DnaJ, DnaK and GrpE are required for fully efficient folding.</text>
</comment>
<keyword evidence="2" id="KW-0346">Stress response</keyword>
<sequence>VPFDPTVHEAIMHQPHPEIAEDHVAVVLRAGYRHGDRVLRAAHVMVSSGAEDGSDSSS</sequence>
<evidence type="ECO:0000256" key="2">
    <source>
        <dbReference type="RuleBase" id="RU000639"/>
    </source>
</evidence>
<dbReference type="AlphaFoldDB" id="A0A9D2A8X8"/>
<dbReference type="PROSITE" id="PS01071">
    <property type="entry name" value="GRPE"/>
    <property type="match status" value="1"/>
</dbReference>